<evidence type="ECO:0000256" key="1">
    <source>
        <dbReference type="SAM" id="MobiDB-lite"/>
    </source>
</evidence>
<reference evidence="2" key="2">
    <citation type="submission" date="2020-09" db="EMBL/GenBank/DDBJ databases">
        <authorList>
            <person name="Sun Q."/>
            <person name="Ohkuma M."/>
        </authorList>
    </citation>
    <scope>NUCLEOTIDE SEQUENCE</scope>
    <source>
        <strain evidence="2">JCM 5016</strain>
    </source>
</reference>
<dbReference type="AlphaFoldDB" id="A0A918RLG3"/>
<name>A0A918RLG3_9ACTN</name>
<gene>
    <name evidence="2" type="ORF">GCM10010389_46350</name>
</gene>
<dbReference type="EMBL" id="BMWH01000020">
    <property type="protein sequence ID" value="GHA01686.1"/>
    <property type="molecule type" value="Genomic_DNA"/>
</dbReference>
<reference evidence="2" key="1">
    <citation type="journal article" date="2014" name="Int. J. Syst. Evol. Microbiol.">
        <title>Complete genome sequence of Corynebacterium casei LMG S-19264T (=DSM 44701T), isolated from a smear-ripened cheese.</title>
        <authorList>
            <consortium name="US DOE Joint Genome Institute (JGI-PGF)"/>
            <person name="Walter F."/>
            <person name="Albersmeier A."/>
            <person name="Kalinowski J."/>
            <person name="Ruckert C."/>
        </authorList>
    </citation>
    <scope>NUCLEOTIDE SEQUENCE</scope>
    <source>
        <strain evidence="2">JCM 5016</strain>
    </source>
</reference>
<feature type="region of interest" description="Disordered" evidence="1">
    <location>
        <begin position="1"/>
        <end position="25"/>
    </location>
</feature>
<accession>A0A918RLG3</accession>
<keyword evidence="3" id="KW-1185">Reference proteome</keyword>
<comment type="caution">
    <text evidence="2">The sequence shown here is derived from an EMBL/GenBank/DDBJ whole genome shotgun (WGS) entry which is preliminary data.</text>
</comment>
<evidence type="ECO:0000313" key="2">
    <source>
        <dbReference type="EMBL" id="GHA01686.1"/>
    </source>
</evidence>
<feature type="compositionally biased region" description="Basic and acidic residues" evidence="1">
    <location>
        <begin position="12"/>
        <end position="25"/>
    </location>
</feature>
<protein>
    <submittedName>
        <fullName evidence="2">Uncharacterized protein</fullName>
    </submittedName>
</protein>
<evidence type="ECO:0000313" key="3">
    <source>
        <dbReference type="Proteomes" id="UP000623010"/>
    </source>
</evidence>
<proteinExistence type="predicted"/>
<dbReference type="Proteomes" id="UP000623010">
    <property type="component" value="Unassembled WGS sequence"/>
</dbReference>
<sequence>MDSQIPWAVLERPSRRADPEDRRRDGLWPVHTGCVRIAQAQAGHPVLNEAFRSQNERRTTRPARWENRKLPAWRGFAVARGEGSADREAG</sequence>
<organism evidence="2 3">
    <name type="scientific">Streptomyces echinoruber</name>
    <dbReference type="NCBI Taxonomy" id="68898"/>
    <lineage>
        <taxon>Bacteria</taxon>
        <taxon>Bacillati</taxon>
        <taxon>Actinomycetota</taxon>
        <taxon>Actinomycetes</taxon>
        <taxon>Kitasatosporales</taxon>
        <taxon>Streptomycetaceae</taxon>
        <taxon>Streptomyces</taxon>
    </lineage>
</organism>